<feature type="domain" description="NADP-dependent oxidoreductase" evidence="2">
    <location>
        <begin position="13"/>
        <end position="295"/>
    </location>
</feature>
<keyword evidence="4" id="KW-1185">Reference proteome</keyword>
<dbReference type="AlphaFoldDB" id="A0A7X1J6I9"/>
<sequence length="299" mass="31557">MRYRNLGHVRVSAIGLGAMPLSIEGRPDEARALATVHAALDAGVTLLDTADSYHLPGEPPGHNELLVARALATYGGDTGDVLVATKGGRGRPADGSWTVNGDPDWLKAAAETSLKRLGAEAIGLYQLHKPDPAVPFEESVGALRELADQGKIRLVGVSNTDVRQIRVAREILGDRLVSVQNRYSPAVRDSEAEQRLCAELGLGFLPWSPLGGISRSSLDGPSAIEGGGAGPLEAFHTIAREREVSPQQVCLAWLLGLSPTVIPIPGASRPRTIQDSAGAADLVLSAQERARLDDAVKSR</sequence>
<organism evidence="3 4">
    <name type="scientific">Streptomyces cupreus</name>
    <dbReference type="NCBI Taxonomy" id="2759956"/>
    <lineage>
        <taxon>Bacteria</taxon>
        <taxon>Bacillati</taxon>
        <taxon>Actinomycetota</taxon>
        <taxon>Actinomycetes</taxon>
        <taxon>Kitasatosporales</taxon>
        <taxon>Streptomycetaceae</taxon>
        <taxon>Streptomyces</taxon>
    </lineage>
</organism>
<accession>A0A7X1J6I9</accession>
<dbReference type="Proteomes" id="UP000584670">
    <property type="component" value="Unassembled WGS sequence"/>
</dbReference>
<gene>
    <name evidence="3" type="ORF">H4N64_26350</name>
</gene>
<evidence type="ECO:0000259" key="2">
    <source>
        <dbReference type="Pfam" id="PF00248"/>
    </source>
</evidence>
<dbReference type="GO" id="GO:0016491">
    <property type="term" value="F:oxidoreductase activity"/>
    <property type="evidence" value="ECO:0007669"/>
    <property type="project" value="UniProtKB-KW"/>
</dbReference>
<protein>
    <submittedName>
        <fullName evidence="3">Aldo/keto reductase</fullName>
    </submittedName>
</protein>
<dbReference type="SUPFAM" id="SSF51430">
    <property type="entry name" value="NAD(P)-linked oxidoreductase"/>
    <property type="match status" value="1"/>
</dbReference>
<dbReference type="InterPro" id="IPR036812">
    <property type="entry name" value="NAD(P)_OxRdtase_dom_sf"/>
</dbReference>
<keyword evidence="1" id="KW-0560">Oxidoreductase</keyword>
<proteinExistence type="predicted"/>
<dbReference type="PANTHER" id="PTHR43625:SF40">
    <property type="entry name" value="ALDO-KETO REDUCTASE YAKC [NADP(+)]"/>
    <property type="match status" value="1"/>
</dbReference>
<dbReference type="CDD" id="cd19088">
    <property type="entry name" value="AKR_AKR13B1"/>
    <property type="match status" value="1"/>
</dbReference>
<dbReference type="InterPro" id="IPR023210">
    <property type="entry name" value="NADP_OxRdtase_dom"/>
</dbReference>
<dbReference type="GO" id="GO:0005737">
    <property type="term" value="C:cytoplasm"/>
    <property type="evidence" value="ECO:0007669"/>
    <property type="project" value="TreeGrafter"/>
</dbReference>
<name>A0A7X1J6I9_9ACTN</name>
<dbReference type="EMBL" id="JACMSF010000032">
    <property type="protein sequence ID" value="MBC2905041.1"/>
    <property type="molecule type" value="Genomic_DNA"/>
</dbReference>
<dbReference type="RefSeq" id="WP_186284905.1">
    <property type="nucleotide sequence ID" value="NZ_JACMSF010000032.1"/>
</dbReference>
<comment type="caution">
    <text evidence="3">The sequence shown here is derived from an EMBL/GenBank/DDBJ whole genome shotgun (WGS) entry which is preliminary data.</text>
</comment>
<dbReference type="Gene3D" id="3.20.20.100">
    <property type="entry name" value="NADP-dependent oxidoreductase domain"/>
    <property type="match status" value="1"/>
</dbReference>
<evidence type="ECO:0000313" key="4">
    <source>
        <dbReference type="Proteomes" id="UP000584670"/>
    </source>
</evidence>
<evidence type="ECO:0000256" key="1">
    <source>
        <dbReference type="ARBA" id="ARBA00023002"/>
    </source>
</evidence>
<evidence type="ECO:0000313" key="3">
    <source>
        <dbReference type="EMBL" id="MBC2905041.1"/>
    </source>
</evidence>
<reference evidence="3 4" key="1">
    <citation type="submission" date="2020-08" db="EMBL/GenBank/DDBJ databases">
        <title>Streptomyces sp. PSKA01 genome sequencing and assembly.</title>
        <authorList>
            <person name="Mandal S."/>
            <person name="Maiti P.K."/>
            <person name="Das P."/>
        </authorList>
    </citation>
    <scope>NUCLEOTIDE SEQUENCE [LARGE SCALE GENOMIC DNA]</scope>
    <source>
        <strain evidence="3 4">PSKA01</strain>
    </source>
</reference>
<dbReference type="InterPro" id="IPR050791">
    <property type="entry name" value="Aldo-Keto_reductase"/>
</dbReference>
<dbReference type="Pfam" id="PF00248">
    <property type="entry name" value="Aldo_ket_red"/>
    <property type="match status" value="1"/>
</dbReference>
<dbReference type="PANTHER" id="PTHR43625">
    <property type="entry name" value="AFLATOXIN B1 ALDEHYDE REDUCTASE"/>
    <property type="match status" value="1"/>
</dbReference>